<evidence type="ECO:0000313" key="1">
    <source>
        <dbReference type="EMBL" id="KAG7157657.1"/>
    </source>
</evidence>
<dbReference type="AlphaFoldDB" id="A0A8J5MNI8"/>
<dbReference type="EMBL" id="JAHLQT010036987">
    <property type="protein sequence ID" value="KAG7157657.1"/>
    <property type="molecule type" value="Genomic_DNA"/>
</dbReference>
<sequence>APPVPPWSAQAKDSLLYNAELLVWFNFGAAREDGTEYMQVSAPKDHWLTSGEGAAAGVTQLLPL</sequence>
<organism evidence="1 2">
    <name type="scientific">Homarus americanus</name>
    <name type="common">American lobster</name>
    <dbReference type="NCBI Taxonomy" id="6706"/>
    <lineage>
        <taxon>Eukaryota</taxon>
        <taxon>Metazoa</taxon>
        <taxon>Ecdysozoa</taxon>
        <taxon>Arthropoda</taxon>
        <taxon>Crustacea</taxon>
        <taxon>Multicrustacea</taxon>
        <taxon>Malacostraca</taxon>
        <taxon>Eumalacostraca</taxon>
        <taxon>Eucarida</taxon>
        <taxon>Decapoda</taxon>
        <taxon>Pleocyemata</taxon>
        <taxon>Astacidea</taxon>
        <taxon>Nephropoidea</taxon>
        <taxon>Nephropidae</taxon>
        <taxon>Homarus</taxon>
    </lineage>
</organism>
<protein>
    <submittedName>
        <fullName evidence="1">Uncharacterized protein</fullName>
    </submittedName>
</protein>
<comment type="caution">
    <text evidence="1">The sequence shown here is derived from an EMBL/GenBank/DDBJ whole genome shotgun (WGS) entry which is preliminary data.</text>
</comment>
<feature type="non-terminal residue" evidence="1">
    <location>
        <position position="1"/>
    </location>
</feature>
<gene>
    <name evidence="1" type="ORF">Hamer_G018716</name>
</gene>
<dbReference type="Proteomes" id="UP000747542">
    <property type="component" value="Unassembled WGS sequence"/>
</dbReference>
<proteinExistence type="predicted"/>
<reference evidence="1" key="1">
    <citation type="journal article" date="2021" name="Sci. Adv.">
        <title>The American lobster genome reveals insights on longevity, neural, and immune adaptations.</title>
        <authorList>
            <person name="Polinski J.M."/>
            <person name="Zimin A.V."/>
            <person name="Clark K.F."/>
            <person name="Kohn A.B."/>
            <person name="Sadowski N."/>
            <person name="Timp W."/>
            <person name="Ptitsyn A."/>
            <person name="Khanna P."/>
            <person name="Romanova D.Y."/>
            <person name="Williams P."/>
            <person name="Greenwood S.J."/>
            <person name="Moroz L.L."/>
            <person name="Walt D.R."/>
            <person name="Bodnar A.G."/>
        </authorList>
    </citation>
    <scope>NUCLEOTIDE SEQUENCE</scope>
    <source>
        <strain evidence="1">GMGI-L3</strain>
    </source>
</reference>
<accession>A0A8J5MNI8</accession>
<keyword evidence="2" id="KW-1185">Reference proteome</keyword>
<evidence type="ECO:0000313" key="2">
    <source>
        <dbReference type="Proteomes" id="UP000747542"/>
    </source>
</evidence>
<name>A0A8J5MNI8_HOMAM</name>